<dbReference type="Proteomes" id="UP000660729">
    <property type="component" value="Unassembled WGS sequence"/>
</dbReference>
<feature type="signal peptide" evidence="3">
    <location>
        <begin position="1"/>
        <end position="24"/>
    </location>
</feature>
<keyword evidence="5" id="KW-1185">Reference proteome</keyword>
<dbReference type="OrthoDB" id="5215637at2759"/>
<organism evidence="4 5">
    <name type="scientific">Pseudocercospora fuligena</name>
    <dbReference type="NCBI Taxonomy" id="685502"/>
    <lineage>
        <taxon>Eukaryota</taxon>
        <taxon>Fungi</taxon>
        <taxon>Dikarya</taxon>
        <taxon>Ascomycota</taxon>
        <taxon>Pezizomycotina</taxon>
        <taxon>Dothideomycetes</taxon>
        <taxon>Dothideomycetidae</taxon>
        <taxon>Mycosphaerellales</taxon>
        <taxon>Mycosphaerellaceae</taxon>
        <taxon>Pseudocercospora</taxon>
    </lineage>
</organism>
<evidence type="ECO:0008006" key="6">
    <source>
        <dbReference type="Google" id="ProtNLM"/>
    </source>
</evidence>
<feature type="transmembrane region" description="Helical" evidence="2">
    <location>
        <begin position="166"/>
        <end position="194"/>
    </location>
</feature>
<accession>A0A8H6RR89</accession>
<proteinExistence type="predicted"/>
<evidence type="ECO:0000256" key="1">
    <source>
        <dbReference type="SAM" id="MobiDB-lite"/>
    </source>
</evidence>
<feature type="chain" id="PRO_5034804045" description="Mid2 domain-containing protein" evidence="3">
    <location>
        <begin position="25"/>
        <end position="277"/>
    </location>
</feature>
<keyword evidence="2" id="KW-1133">Transmembrane helix</keyword>
<dbReference type="EMBL" id="JABCIY010000036">
    <property type="protein sequence ID" value="KAF7195797.1"/>
    <property type="molecule type" value="Genomic_DNA"/>
</dbReference>
<keyword evidence="3" id="KW-0732">Signal</keyword>
<sequence>MLHSKMFAPVASILLVSLPLLVNAQQCYYPDGSAAPDVPCNSSAPVSACCTSFGFCLTNGLCLDRGVLSRGSCTDKEWKDDSCAQYCKNDNPSGGFGLMSCSNSTFTCGFFPDNCRVPSSTFSIDNADGLILRSSQLTSMMEAAGIDQRIAANATNTTFPDDDKDYTAAAMAGVGVGIGVPLLAIIAVLSYLLVRDRKRMAAITNDTLTSLRPPKGHEMSSWSTWNGPEGDAKRRQSTRGAAELSPETVQELETPSRAHPEPHPVDVKIPPPPEQQA</sequence>
<feature type="compositionally biased region" description="Basic and acidic residues" evidence="1">
    <location>
        <begin position="254"/>
        <end position="266"/>
    </location>
</feature>
<evidence type="ECO:0000256" key="2">
    <source>
        <dbReference type="SAM" id="Phobius"/>
    </source>
</evidence>
<protein>
    <recommendedName>
        <fullName evidence="6">Mid2 domain-containing protein</fullName>
    </recommendedName>
</protein>
<dbReference type="AlphaFoldDB" id="A0A8H6RR89"/>
<evidence type="ECO:0000256" key="3">
    <source>
        <dbReference type="SAM" id="SignalP"/>
    </source>
</evidence>
<evidence type="ECO:0000313" key="5">
    <source>
        <dbReference type="Proteomes" id="UP000660729"/>
    </source>
</evidence>
<comment type="caution">
    <text evidence="4">The sequence shown here is derived from an EMBL/GenBank/DDBJ whole genome shotgun (WGS) entry which is preliminary data.</text>
</comment>
<name>A0A8H6RR89_9PEZI</name>
<gene>
    <name evidence="4" type="ORF">HII31_02814</name>
</gene>
<reference evidence="4" key="1">
    <citation type="submission" date="2020-04" db="EMBL/GenBank/DDBJ databases">
        <title>Draft genome resource of the tomato pathogen Pseudocercospora fuligena.</title>
        <authorList>
            <person name="Zaccaron A."/>
        </authorList>
    </citation>
    <scope>NUCLEOTIDE SEQUENCE</scope>
    <source>
        <strain evidence="4">PF001</strain>
    </source>
</reference>
<evidence type="ECO:0000313" key="4">
    <source>
        <dbReference type="EMBL" id="KAF7195797.1"/>
    </source>
</evidence>
<keyword evidence="2" id="KW-0472">Membrane</keyword>
<keyword evidence="2" id="KW-0812">Transmembrane</keyword>
<feature type="region of interest" description="Disordered" evidence="1">
    <location>
        <begin position="208"/>
        <end position="277"/>
    </location>
</feature>